<protein>
    <submittedName>
        <fullName evidence="2">Uncharacterized protein</fullName>
    </submittedName>
</protein>
<sequence length="83" mass="8908">MIEAAPRARGRPPGCEPAAMQTQTHLTVQNNNNSNNAHGVVRRRADPHSVAVHVRGATLGASRRAAPAPPYASPHAVKRQHEH</sequence>
<evidence type="ECO:0000313" key="2">
    <source>
        <dbReference type="EMBL" id="PIL34813.1"/>
    </source>
</evidence>
<gene>
    <name evidence="2" type="ORF">GSI_02600</name>
</gene>
<dbReference type="EMBL" id="AYKW01000004">
    <property type="protein sequence ID" value="PIL34813.1"/>
    <property type="molecule type" value="Genomic_DNA"/>
</dbReference>
<evidence type="ECO:0000256" key="1">
    <source>
        <dbReference type="SAM" id="MobiDB-lite"/>
    </source>
</evidence>
<organism evidence="2 3">
    <name type="scientific">Ganoderma sinense ZZ0214-1</name>
    <dbReference type="NCBI Taxonomy" id="1077348"/>
    <lineage>
        <taxon>Eukaryota</taxon>
        <taxon>Fungi</taxon>
        <taxon>Dikarya</taxon>
        <taxon>Basidiomycota</taxon>
        <taxon>Agaricomycotina</taxon>
        <taxon>Agaricomycetes</taxon>
        <taxon>Polyporales</taxon>
        <taxon>Polyporaceae</taxon>
        <taxon>Ganoderma</taxon>
    </lineage>
</organism>
<dbReference type="Proteomes" id="UP000230002">
    <property type="component" value="Unassembled WGS sequence"/>
</dbReference>
<feature type="region of interest" description="Disordered" evidence="1">
    <location>
        <begin position="58"/>
        <end position="83"/>
    </location>
</feature>
<name>A0A2G8SM55_9APHY</name>
<reference evidence="2 3" key="1">
    <citation type="journal article" date="2015" name="Sci. Rep.">
        <title>Chromosome-level genome map provides insights into diverse defense mechanisms in the medicinal fungus Ganoderma sinense.</title>
        <authorList>
            <person name="Zhu Y."/>
            <person name="Xu J."/>
            <person name="Sun C."/>
            <person name="Zhou S."/>
            <person name="Xu H."/>
            <person name="Nelson D.R."/>
            <person name="Qian J."/>
            <person name="Song J."/>
            <person name="Luo H."/>
            <person name="Xiang L."/>
            <person name="Li Y."/>
            <person name="Xu Z."/>
            <person name="Ji A."/>
            <person name="Wang L."/>
            <person name="Lu S."/>
            <person name="Hayward A."/>
            <person name="Sun W."/>
            <person name="Li X."/>
            <person name="Schwartz D.C."/>
            <person name="Wang Y."/>
            <person name="Chen S."/>
        </authorList>
    </citation>
    <scope>NUCLEOTIDE SEQUENCE [LARGE SCALE GENOMIC DNA]</scope>
    <source>
        <strain evidence="2 3">ZZ0214-1</strain>
    </source>
</reference>
<proteinExistence type="predicted"/>
<keyword evidence="3" id="KW-1185">Reference proteome</keyword>
<comment type="caution">
    <text evidence="2">The sequence shown here is derived from an EMBL/GenBank/DDBJ whole genome shotgun (WGS) entry which is preliminary data.</text>
</comment>
<evidence type="ECO:0000313" key="3">
    <source>
        <dbReference type="Proteomes" id="UP000230002"/>
    </source>
</evidence>
<accession>A0A2G8SM55</accession>
<dbReference type="AlphaFoldDB" id="A0A2G8SM55"/>